<dbReference type="OrthoDB" id="9809073at2"/>
<dbReference type="EMBL" id="LUKF01000016">
    <property type="protein sequence ID" value="KYG61952.1"/>
    <property type="molecule type" value="Genomic_DNA"/>
</dbReference>
<dbReference type="PANTHER" id="PTHR14413">
    <property type="entry name" value="RIBOSOMAL PROTEIN L17"/>
    <property type="match status" value="1"/>
</dbReference>
<dbReference type="AlphaFoldDB" id="A0A150WG32"/>
<feature type="compositionally biased region" description="Basic residues" evidence="6">
    <location>
        <begin position="157"/>
        <end position="168"/>
    </location>
</feature>
<dbReference type="RefSeq" id="WP_063244095.1">
    <property type="nucleotide sequence ID" value="NZ_CP168967.1"/>
</dbReference>
<dbReference type="GO" id="GO:0006412">
    <property type="term" value="P:translation"/>
    <property type="evidence" value="ECO:0007669"/>
    <property type="project" value="UniProtKB-UniRule"/>
</dbReference>
<comment type="caution">
    <text evidence="7">The sequence shown here is derived from an EMBL/GenBank/DDBJ whole genome shotgun (WGS) entry which is preliminary data.</text>
</comment>
<keyword evidence="2 4" id="KW-0689">Ribosomal protein</keyword>
<organism evidence="7 8">
    <name type="scientific">Bdellovibrio bacteriovorus</name>
    <dbReference type="NCBI Taxonomy" id="959"/>
    <lineage>
        <taxon>Bacteria</taxon>
        <taxon>Pseudomonadati</taxon>
        <taxon>Bdellovibrionota</taxon>
        <taxon>Bdellovibrionia</taxon>
        <taxon>Bdellovibrionales</taxon>
        <taxon>Pseudobdellovibrionaceae</taxon>
        <taxon>Bdellovibrio</taxon>
    </lineage>
</organism>
<evidence type="ECO:0000313" key="7">
    <source>
        <dbReference type="EMBL" id="KYG61952.1"/>
    </source>
</evidence>
<feature type="region of interest" description="Disordered" evidence="6">
    <location>
        <begin position="144"/>
        <end position="176"/>
    </location>
</feature>
<dbReference type="InterPro" id="IPR036373">
    <property type="entry name" value="Ribosomal_bL17_sf"/>
</dbReference>
<evidence type="ECO:0000256" key="2">
    <source>
        <dbReference type="ARBA" id="ARBA00022980"/>
    </source>
</evidence>
<reference evidence="7 8" key="1">
    <citation type="submission" date="2016-03" db="EMBL/GenBank/DDBJ databases">
        <authorList>
            <person name="Ploux O."/>
        </authorList>
    </citation>
    <scope>NUCLEOTIDE SEQUENCE [LARGE SCALE GENOMIC DNA]</scope>
    <source>
        <strain evidence="7 8">BER2</strain>
    </source>
</reference>
<evidence type="ECO:0000256" key="3">
    <source>
        <dbReference type="ARBA" id="ARBA00023274"/>
    </source>
</evidence>
<dbReference type="PANTHER" id="PTHR14413:SF16">
    <property type="entry name" value="LARGE RIBOSOMAL SUBUNIT PROTEIN BL17M"/>
    <property type="match status" value="1"/>
</dbReference>
<dbReference type="NCBIfam" id="TIGR00059">
    <property type="entry name" value="L17"/>
    <property type="match status" value="1"/>
</dbReference>
<dbReference type="Pfam" id="PF01196">
    <property type="entry name" value="Ribosomal_L17"/>
    <property type="match status" value="1"/>
</dbReference>
<feature type="compositionally biased region" description="Low complexity" evidence="6">
    <location>
        <begin position="144"/>
        <end position="156"/>
    </location>
</feature>
<evidence type="ECO:0000256" key="5">
    <source>
        <dbReference type="RuleBase" id="RU000660"/>
    </source>
</evidence>
<evidence type="ECO:0000256" key="1">
    <source>
        <dbReference type="ARBA" id="ARBA00008777"/>
    </source>
</evidence>
<keyword evidence="3 4" id="KW-0687">Ribonucleoprotein</keyword>
<evidence type="ECO:0000256" key="6">
    <source>
        <dbReference type="SAM" id="MobiDB-lite"/>
    </source>
</evidence>
<evidence type="ECO:0000313" key="8">
    <source>
        <dbReference type="Proteomes" id="UP000075391"/>
    </source>
</evidence>
<sequence>MSSHRRRVKHFDRKSGPRKALLRGLVTSLIEHGRITTTVDRAKEVRRHVERAITLGKKGDLATTRLLMSRYPNKEAVNSIVTDLAPRFKTRPGGYTRIIKIGRRPGDTAEMAFLEFVDYDFEAKGAAKEDAKATKAEPKAVAKKASAAKKATTKQVAAKKKSVKKAQKKDRAAARA</sequence>
<dbReference type="InterPro" id="IPR000456">
    <property type="entry name" value="Ribosomal_bL17"/>
</dbReference>
<dbReference type="SUPFAM" id="SSF64263">
    <property type="entry name" value="Prokaryotic ribosomal protein L17"/>
    <property type="match status" value="1"/>
</dbReference>
<name>A0A150WG32_BDEBC</name>
<proteinExistence type="inferred from homology"/>
<evidence type="ECO:0000256" key="4">
    <source>
        <dbReference type="HAMAP-Rule" id="MF_01368"/>
    </source>
</evidence>
<comment type="subunit">
    <text evidence="4">Part of the 50S ribosomal subunit. Contacts protein L32.</text>
</comment>
<dbReference type="GO" id="GO:0022625">
    <property type="term" value="C:cytosolic large ribosomal subunit"/>
    <property type="evidence" value="ECO:0007669"/>
    <property type="project" value="TreeGrafter"/>
</dbReference>
<dbReference type="Proteomes" id="UP000075391">
    <property type="component" value="Unassembled WGS sequence"/>
</dbReference>
<protein>
    <recommendedName>
        <fullName evidence="4">Large ribosomal subunit protein bL17</fullName>
    </recommendedName>
</protein>
<dbReference type="Gene3D" id="3.90.1030.10">
    <property type="entry name" value="Ribosomal protein L17"/>
    <property type="match status" value="1"/>
</dbReference>
<comment type="similarity">
    <text evidence="1 4 5">Belongs to the bacterial ribosomal protein bL17 family.</text>
</comment>
<dbReference type="GO" id="GO:0003735">
    <property type="term" value="F:structural constituent of ribosome"/>
    <property type="evidence" value="ECO:0007669"/>
    <property type="project" value="InterPro"/>
</dbReference>
<accession>A0A150WG32</accession>
<gene>
    <name evidence="4" type="primary">rplQ</name>
    <name evidence="7" type="ORF">AZI85_07005</name>
</gene>
<dbReference type="HAMAP" id="MF_01368">
    <property type="entry name" value="Ribosomal_bL17"/>
    <property type="match status" value="1"/>
</dbReference>